<sequence length="529" mass="57910">MHVFNLAVVASLFTGSLALDAYHKPHHKPHHKPSEKPSVTVLNTKFVGNLSDGVESFYGIPYAQPPIGPLRLRRPQPIIDGYASRTMQATATPTACAQLDNFFPPTFGFDTGATQQYEGAVLIKKSIDMEHPILFVAVNYRVGAFGFLAGKEVQAEGVSNLGFYDQRLGLQWVQDNIAAFGGDPEKVTISGESAGGVSAFSHTLINGGDNLYDGRPLFRGAILGSNSLVPADEVNGTQAQAIYDMVIREVGCTSSSNTLHCLRNVPFEQLRAAANTIPNIFTYSSLAIPFLPRPDPTDSFFPVSPELALRAGNYTRIPIISGNEEDEATRFSTVQTNLTTTAQLVDYMQIIFKHSSQSLRQGLVDGYSNNTAAGSPFGTGAKFSLYPQYKRLAAILGDSIFTLRRREHLSIVADTGSVWSYLDTHRQGQSSLGTYHTSDIEVLFDTKPFVNGSFGPLPADTFLSFFVSFTNYLDPNAIDSSKQLIQWPRYTKQDPVLLNISASSNTLIQDDFRASNAKYLSDHSSEFRL</sequence>
<keyword evidence="2 3" id="KW-0378">Hydrolase</keyword>
<accession>A0A3D8SIE5</accession>
<keyword evidence="3" id="KW-0732">Signal</keyword>
<evidence type="ECO:0000259" key="4">
    <source>
        <dbReference type="Pfam" id="PF00135"/>
    </source>
</evidence>
<comment type="similarity">
    <text evidence="1 3">Belongs to the type-B carboxylesterase/lipase family.</text>
</comment>
<evidence type="ECO:0000313" key="6">
    <source>
        <dbReference type="Proteomes" id="UP000256328"/>
    </source>
</evidence>
<dbReference type="Gene3D" id="3.40.50.1820">
    <property type="entry name" value="alpha/beta hydrolase"/>
    <property type="match status" value="1"/>
</dbReference>
<dbReference type="EMBL" id="PDLN01000005">
    <property type="protein sequence ID" value="RDW85951.1"/>
    <property type="molecule type" value="Genomic_DNA"/>
</dbReference>
<dbReference type="SUPFAM" id="SSF53474">
    <property type="entry name" value="alpha/beta-Hydrolases"/>
    <property type="match status" value="1"/>
</dbReference>
<reference evidence="5 6" key="1">
    <citation type="journal article" date="2018" name="IMA Fungus">
        <title>IMA Genome-F 9: Draft genome sequence of Annulohypoxylon stygium, Aspergillus mulundensis, Berkeleyomyces basicola (syn. Thielaviopsis basicola), Ceratocystis smalleyi, two Cercospora beticola strains, Coleophoma cylindrospora, Fusarium fracticaudum, Phialophora cf. hyalina, and Morchella septimelata.</title>
        <authorList>
            <person name="Wingfield B.D."/>
            <person name="Bills G.F."/>
            <person name="Dong Y."/>
            <person name="Huang W."/>
            <person name="Nel W.J."/>
            <person name="Swalarsk-Parry B.S."/>
            <person name="Vaghefi N."/>
            <person name="Wilken P.M."/>
            <person name="An Z."/>
            <person name="de Beer Z.W."/>
            <person name="De Vos L."/>
            <person name="Chen L."/>
            <person name="Duong T.A."/>
            <person name="Gao Y."/>
            <person name="Hammerbacher A."/>
            <person name="Kikkert J.R."/>
            <person name="Li Y."/>
            <person name="Li H."/>
            <person name="Li K."/>
            <person name="Li Q."/>
            <person name="Liu X."/>
            <person name="Ma X."/>
            <person name="Naidoo K."/>
            <person name="Pethybridge S.J."/>
            <person name="Sun J."/>
            <person name="Steenkamp E.T."/>
            <person name="van der Nest M.A."/>
            <person name="van Wyk S."/>
            <person name="Wingfield M.J."/>
            <person name="Xiong C."/>
            <person name="Yue Q."/>
            <person name="Zhang X."/>
        </authorList>
    </citation>
    <scope>NUCLEOTIDE SEQUENCE [LARGE SCALE GENOMIC DNA]</scope>
    <source>
        <strain evidence="5 6">BP5796</strain>
    </source>
</reference>
<dbReference type="OrthoDB" id="408631at2759"/>
<dbReference type="AlphaFoldDB" id="A0A3D8SIE5"/>
<evidence type="ECO:0000256" key="2">
    <source>
        <dbReference type="ARBA" id="ARBA00022801"/>
    </source>
</evidence>
<evidence type="ECO:0000256" key="3">
    <source>
        <dbReference type="RuleBase" id="RU361235"/>
    </source>
</evidence>
<proteinExistence type="inferred from homology"/>
<dbReference type="InterPro" id="IPR029058">
    <property type="entry name" value="AB_hydrolase_fold"/>
</dbReference>
<dbReference type="PANTHER" id="PTHR11559">
    <property type="entry name" value="CARBOXYLESTERASE"/>
    <property type="match status" value="1"/>
</dbReference>
<dbReference type="Pfam" id="PF00135">
    <property type="entry name" value="COesterase"/>
    <property type="match status" value="2"/>
</dbReference>
<gene>
    <name evidence="5" type="ORF">BP5796_04276</name>
</gene>
<dbReference type="InterPro" id="IPR019826">
    <property type="entry name" value="Carboxylesterase_B_AS"/>
</dbReference>
<evidence type="ECO:0000313" key="5">
    <source>
        <dbReference type="EMBL" id="RDW85951.1"/>
    </source>
</evidence>
<keyword evidence="6" id="KW-1185">Reference proteome</keyword>
<protein>
    <recommendedName>
        <fullName evidence="3">Carboxylic ester hydrolase</fullName>
        <ecNumber evidence="3">3.1.1.-</ecNumber>
    </recommendedName>
</protein>
<dbReference type="Proteomes" id="UP000256328">
    <property type="component" value="Unassembled WGS sequence"/>
</dbReference>
<feature type="domain" description="Carboxylesterase type B" evidence="4">
    <location>
        <begin position="108"/>
        <end position="505"/>
    </location>
</feature>
<evidence type="ECO:0000256" key="1">
    <source>
        <dbReference type="ARBA" id="ARBA00005964"/>
    </source>
</evidence>
<dbReference type="PROSITE" id="PS00122">
    <property type="entry name" value="CARBOXYLESTERASE_B_1"/>
    <property type="match status" value="1"/>
</dbReference>
<feature type="signal peptide" evidence="3">
    <location>
        <begin position="1"/>
        <end position="18"/>
    </location>
</feature>
<dbReference type="EC" id="3.1.1.-" evidence="3"/>
<dbReference type="InterPro" id="IPR050309">
    <property type="entry name" value="Type-B_Carboxylest/Lipase"/>
</dbReference>
<name>A0A3D8SIE5_9HELO</name>
<dbReference type="GO" id="GO:0016787">
    <property type="term" value="F:hydrolase activity"/>
    <property type="evidence" value="ECO:0007669"/>
    <property type="project" value="UniProtKB-KW"/>
</dbReference>
<feature type="domain" description="Carboxylesterase type B" evidence="4">
    <location>
        <begin position="49"/>
        <end position="105"/>
    </location>
</feature>
<organism evidence="5 6">
    <name type="scientific">Coleophoma crateriformis</name>
    <dbReference type="NCBI Taxonomy" id="565419"/>
    <lineage>
        <taxon>Eukaryota</taxon>
        <taxon>Fungi</taxon>
        <taxon>Dikarya</taxon>
        <taxon>Ascomycota</taxon>
        <taxon>Pezizomycotina</taxon>
        <taxon>Leotiomycetes</taxon>
        <taxon>Helotiales</taxon>
        <taxon>Dermateaceae</taxon>
        <taxon>Coleophoma</taxon>
    </lineage>
</organism>
<feature type="chain" id="PRO_5017497879" description="Carboxylic ester hydrolase" evidence="3">
    <location>
        <begin position="19"/>
        <end position="529"/>
    </location>
</feature>
<comment type="caution">
    <text evidence="5">The sequence shown here is derived from an EMBL/GenBank/DDBJ whole genome shotgun (WGS) entry which is preliminary data.</text>
</comment>
<dbReference type="InterPro" id="IPR002018">
    <property type="entry name" value="CarbesteraseB"/>
</dbReference>